<dbReference type="CTD" id="20207114"/>
<reference evidence="2" key="3">
    <citation type="submission" date="2015-06" db="UniProtKB">
        <authorList>
            <consortium name="EnsemblMetazoa"/>
        </authorList>
    </citation>
    <scope>IDENTIFICATION</scope>
</reference>
<evidence type="ECO:0000313" key="1">
    <source>
        <dbReference type="EMBL" id="ESN95645.1"/>
    </source>
</evidence>
<name>T1FE65_HELRO</name>
<dbReference type="GeneID" id="20207114"/>
<gene>
    <name evidence="2" type="primary">20207114</name>
    <name evidence="1" type="ORF">HELRODRAFT_179115</name>
</gene>
<sequence>MTPGNSMIENLISRLSHRNESYEESSSSEAVMKHFSTSAAYVAAVTFFRSRRILNLWGDLVLITVWLKCPPPGNYQYQTPCHDTHGSYKPATTCHLPVHQRHAIKLSCRFIMHKPYCDLTSTRILAPPVEQSVKSRSWWCFAIQVASAREQDMEIYGKRKGHEQLDEQLYFTLKALLER</sequence>
<reference evidence="3" key="1">
    <citation type="submission" date="2012-12" db="EMBL/GenBank/DDBJ databases">
        <authorList>
            <person name="Hellsten U."/>
            <person name="Grimwood J."/>
            <person name="Chapman J.A."/>
            <person name="Shapiro H."/>
            <person name="Aerts A."/>
            <person name="Otillar R.P."/>
            <person name="Terry A.Y."/>
            <person name="Boore J.L."/>
            <person name="Simakov O."/>
            <person name="Marletaz F."/>
            <person name="Cho S.-J."/>
            <person name="Edsinger-Gonzales E."/>
            <person name="Havlak P."/>
            <person name="Kuo D.-H."/>
            <person name="Larsson T."/>
            <person name="Lv J."/>
            <person name="Arendt D."/>
            <person name="Savage R."/>
            <person name="Osoegawa K."/>
            <person name="de Jong P."/>
            <person name="Lindberg D.R."/>
            <person name="Seaver E.C."/>
            <person name="Weisblat D.A."/>
            <person name="Putnam N.H."/>
            <person name="Grigoriev I.V."/>
            <person name="Rokhsar D.S."/>
        </authorList>
    </citation>
    <scope>NUCLEOTIDE SEQUENCE</scope>
</reference>
<dbReference type="Proteomes" id="UP000015101">
    <property type="component" value="Unassembled WGS sequence"/>
</dbReference>
<protein>
    <submittedName>
        <fullName evidence="1 2">Uncharacterized protein</fullName>
    </submittedName>
</protein>
<reference evidence="1 3" key="2">
    <citation type="journal article" date="2013" name="Nature">
        <title>Insights into bilaterian evolution from three spiralian genomes.</title>
        <authorList>
            <person name="Simakov O."/>
            <person name="Marletaz F."/>
            <person name="Cho S.J."/>
            <person name="Edsinger-Gonzales E."/>
            <person name="Havlak P."/>
            <person name="Hellsten U."/>
            <person name="Kuo D.H."/>
            <person name="Larsson T."/>
            <person name="Lv J."/>
            <person name="Arendt D."/>
            <person name="Savage R."/>
            <person name="Osoegawa K."/>
            <person name="de Jong P."/>
            <person name="Grimwood J."/>
            <person name="Chapman J.A."/>
            <person name="Shapiro H."/>
            <person name="Aerts A."/>
            <person name="Otillar R.P."/>
            <person name="Terry A.Y."/>
            <person name="Boore J.L."/>
            <person name="Grigoriev I.V."/>
            <person name="Lindberg D.R."/>
            <person name="Seaver E.C."/>
            <person name="Weisblat D.A."/>
            <person name="Putnam N.H."/>
            <person name="Rokhsar D.S."/>
        </authorList>
    </citation>
    <scope>NUCLEOTIDE SEQUENCE</scope>
</reference>
<accession>T1FE65</accession>
<evidence type="ECO:0000313" key="3">
    <source>
        <dbReference type="Proteomes" id="UP000015101"/>
    </source>
</evidence>
<dbReference type="InParanoid" id="T1FE65"/>
<dbReference type="AlphaFoldDB" id="T1FE65"/>
<organism evidence="2 3">
    <name type="scientific">Helobdella robusta</name>
    <name type="common">Californian leech</name>
    <dbReference type="NCBI Taxonomy" id="6412"/>
    <lineage>
        <taxon>Eukaryota</taxon>
        <taxon>Metazoa</taxon>
        <taxon>Spiralia</taxon>
        <taxon>Lophotrochozoa</taxon>
        <taxon>Annelida</taxon>
        <taxon>Clitellata</taxon>
        <taxon>Hirudinea</taxon>
        <taxon>Rhynchobdellida</taxon>
        <taxon>Glossiphoniidae</taxon>
        <taxon>Helobdella</taxon>
    </lineage>
</organism>
<evidence type="ECO:0000313" key="2">
    <source>
        <dbReference type="EnsemblMetazoa" id="HelroP179115"/>
    </source>
</evidence>
<dbReference type="RefSeq" id="XP_009026210.1">
    <property type="nucleotide sequence ID" value="XM_009027962.1"/>
</dbReference>
<dbReference type="EMBL" id="AMQM01006738">
    <property type="status" value="NOT_ANNOTATED_CDS"/>
    <property type="molecule type" value="Genomic_DNA"/>
</dbReference>
<dbReference type="KEGG" id="hro:HELRODRAFT_179115"/>
<dbReference type="HOGENOM" id="CLU_1505088_0_0_1"/>
<keyword evidence="3" id="KW-1185">Reference proteome</keyword>
<dbReference type="EMBL" id="KB097510">
    <property type="protein sequence ID" value="ESN95645.1"/>
    <property type="molecule type" value="Genomic_DNA"/>
</dbReference>
<dbReference type="EnsemblMetazoa" id="HelroT179115">
    <property type="protein sequence ID" value="HelroP179115"/>
    <property type="gene ID" value="HelroG179115"/>
</dbReference>
<proteinExistence type="predicted"/>